<dbReference type="SMART" id="SM00176">
    <property type="entry name" value="RAN"/>
    <property type="match status" value="1"/>
</dbReference>
<dbReference type="PRINTS" id="PR00449">
    <property type="entry name" value="RASTRNSFRMNG"/>
</dbReference>
<sequence length="227" mass="25555">MLNNTHSNIKSSSSVPSNLLKIIVLGDSGVGKTALLYQYVENKFIQAYRATIGADLLTKVVTVENNKIQLQLWDTAGQERYDALSTGYYRGVDGCVFVYDITNKASLEHIDQWRQSFYKYATDTWTSELKFLLLGNKSDFGDDAQKRQVSRTEGEKYAETNNMLFFETSAVNGMNINQAFGALIHELIQTQKNPSSLFHFDPAPTIQLAQPHSDHNSSSRNVTCKCY</sequence>
<dbReference type="SUPFAM" id="SSF52540">
    <property type="entry name" value="P-loop containing nucleoside triphosphate hydrolases"/>
    <property type="match status" value="1"/>
</dbReference>
<reference evidence="5 6" key="1">
    <citation type="journal article" date="2013" name="Curr. Biol.">
        <title>The Genome of the Foraminiferan Reticulomyxa filosa.</title>
        <authorList>
            <person name="Glockner G."/>
            <person name="Hulsmann N."/>
            <person name="Schleicher M."/>
            <person name="Noegel A.A."/>
            <person name="Eichinger L."/>
            <person name="Gallinger C."/>
            <person name="Pawlowski J."/>
            <person name="Sierra R."/>
            <person name="Euteneuer U."/>
            <person name="Pillet L."/>
            <person name="Moustafa A."/>
            <person name="Platzer M."/>
            <person name="Groth M."/>
            <person name="Szafranski K."/>
            <person name="Schliwa M."/>
        </authorList>
    </citation>
    <scope>NUCLEOTIDE SEQUENCE [LARGE SCALE GENOMIC DNA]</scope>
</reference>
<evidence type="ECO:0000256" key="2">
    <source>
        <dbReference type="ARBA" id="ARBA00022741"/>
    </source>
</evidence>
<evidence type="ECO:0000313" key="5">
    <source>
        <dbReference type="EMBL" id="ETO18051.1"/>
    </source>
</evidence>
<dbReference type="InterPro" id="IPR027417">
    <property type="entry name" value="P-loop_NTPase"/>
</dbReference>
<evidence type="ECO:0000256" key="4">
    <source>
        <dbReference type="ARBA" id="ARBA00023288"/>
    </source>
</evidence>
<dbReference type="InterPro" id="IPR001806">
    <property type="entry name" value="Small_GTPase"/>
</dbReference>
<keyword evidence="6" id="KW-1185">Reference proteome</keyword>
<accession>X6MWM9</accession>
<dbReference type="PANTHER" id="PTHR47981:SF20">
    <property type="entry name" value="RAS-RELATED PROTEIN RAB-7A"/>
    <property type="match status" value="1"/>
</dbReference>
<dbReference type="SMART" id="SM00177">
    <property type="entry name" value="ARF"/>
    <property type="match status" value="1"/>
</dbReference>
<dbReference type="SMART" id="SM00174">
    <property type="entry name" value="RHO"/>
    <property type="match status" value="1"/>
</dbReference>
<dbReference type="Pfam" id="PF00071">
    <property type="entry name" value="Ras"/>
    <property type="match status" value="1"/>
</dbReference>
<name>X6MWM9_RETFI</name>
<dbReference type="OrthoDB" id="9989112at2759"/>
<dbReference type="GO" id="GO:0003924">
    <property type="term" value="F:GTPase activity"/>
    <property type="evidence" value="ECO:0007669"/>
    <property type="project" value="InterPro"/>
</dbReference>
<evidence type="ECO:0000256" key="1">
    <source>
        <dbReference type="ARBA" id="ARBA00006270"/>
    </source>
</evidence>
<evidence type="ECO:0000313" key="6">
    <source>
        <dbReference type="Proteomes" id="UP000023152"/>
    </source>
</evidence>
<dbReference type="PROSITE" id="PS51419">
    <property type="entry name" value="RAB"/>
    <property type="match status" value="1"/>
</dbReference>
<keyword evidence="3" id="KW-0342">GTP-binding</keyword>
<dbReference type="PANTHER" id="PTHR47981">
    <property type="entry name" value="RAB FAMILY"/>
    <property type="match status" value="1"/>
</dbReference>
<dbReference type="PROSITE" id="PS51421">
    <property type="entry name" value="RAS"/>
    <property type="match status" value="1"/>
</dbReference>
<comment type="caution">
    <text evidence="5">The sequence shown here is derived from an EMBL/GenBank/DDBJ whole genome shotgun (WGS) entry which is preliminary data.</text>
</comment>
<dbReference type="FunFam" id="3.40.50.300:FF:001129">
    <property type="entry name" value="ras-related protein Rab-44 isoform X2"/>
    <property type="match status" value="1"/>
</dbReference>
<dbReference type="SMART" id="SM00175">
    <property type="entry name" value="RAB"/>
    <property type="match status" value="1"/>
</dbReference>
<dbReference type="Proteomes" id="UP000023152">
    <property type="component" value="Unassembled WGS sequence"/>
</dbReference>
<dbReference type="EMBL" id="ASPP01015580">
    <property type="protein sequence ID" value="ETO18051.1"/>
    <property type="molecule type" value="Genomic_DNA"/>
</dbReference>
<dbReference type="SMART" id="SM00173">
    <property type="entry name" value="RAS"/>
    <property type="match status" value="1"/>
</dbReference>
<keyword evidence="4" id="KW-0449">Lipoprotein</keyword>
<protein>
    <submittedName>
        <fullName evidence="5">Uncharacterized protein</fullName>
    </submittedName>
</protein>
<evidence type="ECO:0000256" key="3">
    <source>
        <dbReference type="ARBA" id="ARBA00023134"/>
    </source>
</evidence>
<dbReference type="Gene3D" id="3.40.50.300">
    <property type="entry name" value="P-loop containing nucleotide triphosphate hydrolases"/>
    <property type="match status" value="1"/>
</dbReference>
<dbReference type="AlphaFoldDB" id="X6MWM9"/>
<dbReference type="GO" id="GO:0005525">
    <property type="term" value="F:GTP binding"/>
    <property type="evidence" value="ECO:0007669"/>
    <property type="project" value="UniProtKB-KW"/>
</dbReference>
<dbReference type="NCBIfam" id="TIGR00231">
    <property type="entry name" value="small_GTP"/>
    <property type="match status" value="1"/>
</dbReference>
<organism evidence="5 6">
    <name type="scientific">Reticulomyxa filosa</name>
    <dbReference type="NCBI Taxonomy" id="46433"/>
    <lineage>
        <taxon>Eukaryota</taxon>
        <taxon>Sar</taxon>
        <taxon>Rhizaria</taxon>
        <taxon>Retaria</taxon>
        <taxon>Foraminifera</taxon>
        <taxon>Monothalamids</taxon>
        <taxon>Reticulomyxidae</taxon>
        <taxon>Reticulomyxa</taxon>
    </lineage>
</organism>
<dbReference type="PROSITE" id="PS51420">
    <property type="entry name" value="RHO"/>
    <property type="match status" value="1"/>
</dbReference>
<proteinExistence type="inferred from homology"/>
<dbReference type="CDD" id="cd00154">
    <property type="entry name" value="Rab"/>
    <property type="match status" value="1"/>
</dbReference>
<dbReference type="OMA" id="SRSICAQ"/>
<comment type="similarity">
    <text evidence="1">Belongs to the small GTPase superfamily. Rab family.</text>
</comment>
<gene>
    <name evidence="5" type="ORF">RFI_19246</name>
</gene>
<dbReference type="InterPro" id="IPR005225">
    <property type="entry name" value="Small_GTP-bd"/>
</dbReference>
<keyword evidence="2" id="KW-0547">Nucleotide-binding</keyword>